<dbReference type="PANTHER" id="PTHR43157:SF31">
    <property type="entry name" value="PHOSPHATIDYLINOSITOL-GLYCAN BIOSYNTHESIS CLASS F PROTEIN"/>
    <property type="match status" value="1"/>
</dbReference>
<protein>
    <submittedName>
        <fullName evidence="3">Oxidoreductase</fullName>
    </submittedName>
</protein>
<keyword evidence="1" id="KW-0560">Oxidoreductase</keyword>
<evidence type="ECO:0000256" key="1">
    <source>
        <dbReference type="ARBA" id="ARBA00023002"/>
    </source>
</evidence>
<dbReference type="Gene3D" id="3.40.50.720">
    <property type="entry name" value="NAD(P)-binding Rossmann-like Domain"/>
    <property type="match status" value="1"/>
</dbReference>
<organism evidence="3 4">
    <name type="scientific">Actinoallomurus vinaceus</name>
    <dbReference type="NCBI Taxonomy" id="1080074"/>
    <lineage>
        <taxon>Bacteria</taxon>
        <taxon>Bacillati</taxon>
        <taxon>Actinomycetota</taxon>
        <taxon>Actinomycetes</taxon>
        <taxon>Streptosporangiales</taxon>
        <taxon>Thermomonosporaceae</taxon>
        <taxon>Actinoallomurus</taxon>
    </lineage>
</organism>
<sequence length="304" mass="32078">MKDKWTAEDVPDQHGRVAVITGANTGLGFETAKALAVRGASVVLAVRDVDKGKQAAARIADAAPGADVTVRRLDLSSLDSVRAAADELRAGHPTIDLLINNAGVMYTPKRTTSDGFELQFGTNHLGHFALTGLLLEAMLPVRGSRVVTVSSVGHRIRSEIDFDDLQSERSYSRVAAYGRSKLANLLFTYELQRRLSGTGETIALAAHPGGANTDLGRNAPAIVRALATALGPLLAQSAAMGALPTLRAATDPKAQGGQYYGPDGFGQVKGNPTLVKSSGRSHDTAVQRRLWTVSEELTGVTFPV</sequence>
<proteinExistence type="inferred from homology"/>
<dbReference type="SUPFAM" id="SSF51735">
    <property type="entry name" value="NAD(P)-binding Rossmann-fold domains"/>
    <property type="match status" value="1"/>
</dbReference>
<evidence type="ECO:0000313" key="3">
    <source>
        <dbReference type="EMBL" id="GAA4635689.1"/>
    </source>
</evidence>
<reference evidence="4" key="1">
    <citation type="journal article" date="2019" name="Int. J. Syst. Evol. Microbiol.">
        <title>The Global Catalogue of Microorganisms (GCM) 10K type strain sequencing project: providing services to taxonomists for standard genome sequencing and annotation.</title>
        <authorList>
            <consortium name="The Broad Institute Genomics Platform"/>
            <consortium name="The Broad Institute Genome Sequencing Center for Infectious Disease"/>
            <person name="Wu L."/>
            <person name="Ma J."/>
        </authorList>
    </citation>
    <scope>NUCLEOTIDE SEQUENCE [LARGE SCALE GENOMIC DNA]</scope>
    <source>
        <strain evidence="4">JCM 17939</strain>
    </source>
</reference>
<dbReference type="EMBL" id="BAABHK010000016">
    <property type="protein sequence ID" value="GAA4635689.1"/>
    <property type="molecule type" value="Genomic_DNA"/>
</dbReference>
<name>A0ABP8UMR0_9ACTN</name>
<comment type="caution">
    <text evidence="3">The sequence shown here is derived from an EMBL/GenBank/DDBJ whole genome shotgun (WGS) entry which is preliminary data.</text>
</comment>
<evidence type="ECO:0000256" key="2">
    <source>
        <dbReference type="RuleBase" id="RU000363"/>
    </source>
</evidence>
<evidence type="ECO:0000313" key="4">
    <source>
        <dbReference type="Proteomes" id="UP001501442"/>
    </source>
</evidence>
<gene>
    <name evidence="3" type="ORF">GCM10023196_082160</name>
</gene>
<dbReference type="CDD" id="cd05327">
    <property type="entry name" value="retinol-DH_like_SDR_c_like"/>
    <property type="match status" value="1"/>
</dbReference>
<dbReference type="NCBIfam" id="NF004513">
    <property type="entry name" value="PRK05854.1"/>
    <property type="match status" value="1"/>
</dbReference>
<dbReference type="RefSeq" id="WP_345438635.1">
    <property type="nucleotide sequence ID" value="NZ_BAABHK010000016.1"/>
</dbReference>
<dbReference type="InterPro" id="IPR036291">
    <property type="entry name" value="NAD(P)-bd_dom_sf"/>
</dbReference>
<dbReference type="PANTHER" id="PTHR43157">
    <property type="entry name" value="PHOSPHATIDYLINOSITOL-GLYCAN BIOSYNTHESIS CLASS F PROTEIN-RELATED"/>
    <property type="match status" value="1"/>
</dbReference>
<dbReference type="Proteomes" id="UP001501442">
    <property type="component" value="Unassembled WGS sequence"/>
</dbReference>
<comment type="similarity">
    <text evidence="2">Belongs to the short-chain dehydrogenases/reductases (SDR) family.</text>
</comment>
<keyword evidence="4" id="KW-1185">Reference proteome</keyword>
<dbReference type="NCBIfam" id="NF004846">
    <property type="entry name" value="PRK06197.1"/>
    <property type="match status" value="1"/>
</dbReference>
<dbReference type="Pfam" id="PF00106">
    <property type="entry name" value="adh_short"/>
    <property type="match status" value="1"/>
</dbReference>
<dbReference type="PRINTS" id="PR00080">
    <property type="entry name" value="SDRFAMILY"/>
</dbReference>
<dbReference type="PRINTS" id="PR00081">
    <property type="entry name" value="GDHRDH"/>
</dbReference>
<accession>A0ABP8UMR0</accession>
<dbReference type="InterPro" id="IPR002347">
    <property type="entry name" value="SDR_fam"/>
</dbReference>